<protein>
    <recommendedName>
        <fullName evidence="4">LPXTG cell wall anchor domain-containing protein</fullName>
    </recommendedName>
</protein>
<feature type="region of interest" description="Disordered" evidence="1">
    <location>
        <begin position="138"/>
        <end position="158"/>
    </location>
</feature>
<proteinExistence type="predicted"/>
<dbReference type="Proteomes" id="UP001500973">
    <property type="component" value="Unassembled WGS sequence"/>
</dbReference>
<gene>
    <name evidence="2" type="ORF">GCM10009601_23210</name>
</gene>
<comment type="caution">
    <text evidence="2">The sequence shown here is derived from an EMBL/GenBank/DDBJ whole genome shotgun (WGS) entry which is preliminary data.</text>
</comment>
<sequence length="186" mass="18698">MWLGAAPVGGLLLRTGSGEGLLLGSASGEGLLLGTASAEGLLLGAVPVEGLLLGTATGGGLLPGLVTREALVGAVVAGEGLVGLALRALGDLSGLGEDVAEFAHQALVDGQAVVSRGRACHRAGPSCGRSFRSWAPPRALESQRPAAPRMSRALRDVPETGTRSPLLIAALTAGLSLRTEADRKRR</sequence>
<reference evidence="3" key="1">
    <citation type="journal article" date="2019" name="Int. J. Syst. Evol. Microbiol.">
        <title>The Global Catalogue of Microorganisms (GCM) 10K type strain sequencing project: providing services to taxonomists for standard genome sequencing and annotation.</title>
        <authorList>
            <consortium name="The Broad Institute Genomics Platform"/>
            <consortium name="The Broad Institute Genome Sequencing Center for Infectious Disease"/>
            <person name="Wu L."/>
            <person name="Ma J."/>
        </authorList>
    </citation>
    <scope>NUCLEOTIDE SEQUENCE [LARGE SCALE GENOMIC DNA]</scope>
    <source>
        <strain evidence="3">JCM 11756</strain>
    </source>
</reference>
<organism evidence="2 3">
    <name type="scientific">Streptomyces thermospinosisporus</name>
    <dbReference type="NCBI Taxonomy" id="161482"/>
    <lineage>
        <taxon>Bacteria</taxon>
        <taxon>Bacillati</taxon>
        <taxon>Actinomycetota</taxon>
        <taxon>Actinomycetes</taxon>
        <taxon>Kitasatosporales</taxon>
        <taxon>Streptomycetaceae</taxon>
        <taxon>Streptomyces</taxon>
    </lineage>
</organism>
<dbReference type="EMBL" id="BAAAIZ010000030">
    <property type="protein sequence ID" value="GAA1422179.1"/>
    <property type="molecule type" value="Genomic_DNA"/>
</dbReference>
<evidence type="ECO:0000256" key="1">
    <source>
        <dbReference type="SAM" id="MobiDB-lite"/>
    </source>
</evidence>
<name>A0ABP4JLB6_9ACTN</name>
<evidence type="ECO:0008006" key="4">
    <source>
        <dbReference type="Google" id="ProtNLM"/>
    </source>
</evidence>
<accession>A0ABP4JLB6</accession>
<evidence type="ECO:0000313" key="2">
    <source>
        <dbReference type="EMBL" id="GAA1422179.1"/>
    </source>
</evidence>
<evidence type="ECO:0000313" key="3">
    <source>
        <dbReference type="Proteomes" id="UP001500973"/>
    </source>
</evidence>
<keyword evidence="3" id="KW-1185">Reference proteome</keyword>